<protein>
    <recommendedName>
        <fullName evidence="1">THIF-type NAD/FAD binding fold domain-containing protein</fullName>
    </recommendedName>
</protein>
<evidence type="ECO:0000313" key="3">
    <source>
        <dbReference type="Proteomes" id="UP000053586"/>
    </source>
</evidence>
<sequence>MVIDAVNNPQAGCVHCVFNTQELTQSCASVGVLGPTVAIMASMQALTTVKHILKINTPDSYLHIFNALTLNWRRIYRHKDAQCPICQHWTNLSKQEPTRKAQQENIS</sequence>
<feature type="domain" description="THIF-type NAD/FAD binding fold" evidence="1">
    <location>
        <begin position="6"/>
        <end position="84"/>
    </location>
</feature>
<dbReference type="eggNOG" id="COG0476">
    <property type="taxonomic scope" value="Bacteria"/>
</dbReference>
<proteinExistence type="predicted"/>
<dbReference type="SUPFAM" id="SSF69572">
    <property type="entry name" value="Activating enzymes of the ubiquitin-like proteins"/>
    <property type="match status" value="1"/>
</dbReference>
<comment type="caution">
    <text evidence="2">The sequence shown here is derived from an EMBL/GenBank/DDBJ whole genome shotgun (WGS) entry which is preliminary data.</text>
</comment>
<dbReference type="EMBL" id="BAET01000020">
    <property type="protein sequence ID" value="GAB56078.1"/>
    <property type="molecule type" value="Genomic_DNA"/>
</dbReference>
<dbReference type="Proteomes" id="UP000053586">
    <property type="component" value="Unassembled WGS sequence"/>
</dbReference>
<accession>H5TCQ1</accession>
<dbReference type="AlphaFoldDB" id="H5TCQ1"/>
<evidence type="ECO:0000259" key="1">
    <source>
        <dbReference type="Pfam" id="PF00899"/>
    </source>
</evidence>
<name>H5TCQ1_9ALTE</name>
<reference evidence="2 3" key="1">
    <citation type="journal article" date="2012" name="J. Bacteriol.">
        <title>Genome sequence of proteorhodopsin-containing sea ice bacterium Glaciecola punicea ACAM 611T.</title>
        <authorList>
            <person name="Qin Q.-L."/>
            <person name="Xie B.-B."/>
            <person name="Shu Y.-L."/>
            <person name="Rong J.-C."/>
            <person name="Zhao D.-L."/>
            <person name="Zhang X.-Y."/>
            <person name="Chen X.-L."/>
            <person name="Zhou B.-C."/>
            <person name="Zhanga Y.-Z."/>
        </authorList>
    </citation>
    <scope>NUCLEOTIDE SEQUENCE [LARGE SCALE GENOMIC DNA]</scope>
    <source>
        <strain evidence="2 3">ACAM 611</strain>
    </source>
</reference>
<dbReference type="GO" id="GO:0008641">
    <property type="term" value="F:ubiquitin-like modifier activating enzyme activity"/>
    <property type="evidence" value="ECO:0007669"/>
    <property type="project" value="InterPro"/>
</dbReference>
<organism evidence="2 3">
    <name type="scientific">Glaciecola punicea ACAM 611</name>
    <dbReference type="NCBI Taxonomy" id="1121923"/>
    <lineage>
        <taxon>Bacteria</taxon>
        <taxon>Pseudomonadati</taxon>
        <taxon>Pseudomonadota</taxon>
        <taxon>Gammaproteobacteria</taxon>
        <taxon>Alteromonadales</taxon>
        <taxon>Alteromonadaceae</taxon>
        <taxon>Glaciecola</taxon>
    </lineage>
</organism>
<dbReference type="Pfam" id="PF00899">
    <property type="entry name" value="ThiF"/>
    <property type="match status" value="1"/>
</dbReference>
<reference evidence="2 3" key="2">
    <citation type="journal article" date="2017" name="Antonie Van Leeuwenhoek">
        <title>Rhizobium rhizosphaerae sp. nov., a novel species isolated from rice rhizosphere.</title>
        <authorList>
            <person name="Zhao J.J."/>
            <person name="Zhang J."/>
            <person name="Zhang R.J."/>
            <person name="Zhang C.W."/>
            <person name="Yin H.Q."/>
            <person name="Zhang X.X."/>
        </authorList>
    </citation>
    <scope>NUCLEOTIDE SEQUENCE [LARGE SCALE GENOMIC DNA]</scope>
    <source>
        <strain evidence="2 3">ACAM 611</strain>
    </source>
</reference>
<gene>
    <name evidence="2" type="ORF">GPUN_1963</name>
</gene>
<dbReference type="InterPro" id="IPR035985">
    <property type="entry name" value="Ubiquitin-activating_enz"/>
</dbReference>
<keyword evidence="3" id="KW-1185">Reference proteome</keyword>
<evidence type="ECO:0000313" key="2">
    <source>
        <dbReference type="EMBL" id="GAB56078.1"/>
    </source>
</evidence>
<dbReference type="Gene3D" id="3.40.50.720">
    <property type="entry name" value="NAD(P)-binding Rossmann-like Domain"/>
    <property type="match status" value="1"/>
</dbReference>
<dbReference type="InterPro" id="IPR000594">
    <property type="entry name" value="ThiF_NAD_FAD-bd"/>
</dbReference>